<evidence type="ECO:0000313" key="1">
    <source>
        <dbReference type="EMBL" id="MDF0590113.1"/>
    </source>
</evidence>
<proteinExistence type="predicted"/>
<organism evidence="1 2">
    <name type="scientific">Candidatus Methanocrinis natronophilus</name>
    <dbReference type="NCBI Taxonomy" id="3033396"/>
    <lineage>
        <taxon>Archaea</taxon>
        <taxon>Methanobacteriati</taxon>
        <taxon>Methanobacteriota</taxon>
        <taxon>Stenosarchaea group</taxon>
        <taxon>Methanomicrobia</taxon>
        <taxon>Methanotrichales</taxon>
        <taxon>Methanotrichaceae</taxon>
        <taxon>Methanocrinis</taxon>
    </lineage>
</organism>
<evidence type="ECO:0000313" key="2">
    <source>
        <dbReference type="Proteomes" id="UP001220010"/>
    </source>
</evidence>
<comment type="caution">
    <text evidence="1">The sequence shown here is derived from an EMBL/GenBank/DDBJ whole genome shotgun (WGS) entry which is preliminary data.</text>
</comment>
<protein>
    <submittedName>
        <fullName evidence="1">Uncharacterized protein</fullName>
    </submittedName>
</protein>
<name>A0ABT5X632_9EURY</name>
<keyword evidence="2" id="KW-1185">Reference proteome</keyword>
<sequence length="47" mass="5426">MAPNCENCPIRRRAESSPGSILARIWRWHTGWCPGWKAYQKSLAENP</sequence>
<reference evidence="1 2" key="1">
    <citation type="submission" date="2023-03" db="EMBL/GenBank/DDBJ databases">
        <title>WGS of Methanotrichaceae archaeon Mx.</title>
        <authorList>
            <person name="Sorokin D.Y."/>
            <person name="Merkel A.Y."/>
        </authorList>
    </citation>
    <scope>NUCLEOTIDE SEQUENCE [LARGE SCALE GENOMIC DNA]</scope>
    <source>
        <strain evidence="1 2">Mx</strain>
    </source>
</reference>
<dbReference type="EMBL" id="JARFPK010000007">
    <property type="protein sequence ID" value="MDF0590113.1"/>
    <property type="molecule type" value="Genomic_DNA"/>
</dbReference>
<accession>A0ABT5X632</accession>
<dbReference type="Proteomes" id="UP001220010">
    <property type="component" value="Unassembled WGS sequence"/>
</dbReference>
<dbReference type="RefSeq" id="WP_316965867.1">
    <property type="nucleotide sequence ID" value="NZ_JARFPK010000007.1"/>
</dbReference>
<gene>
    <name evidence="1" type="ORF">P0O15_02830</name>
</gene>